<keyword evidence="1 4" id="KW-0479">Metal-binding</keyword>
<evidence type="ECO:0000256" key="2">
    <source>
        <dbReference type="ARBA" id="ARBA00022771"/>
    </source>
</evidence>
<reference evidence="8" key="1">
    <citation type="submission" date="2024-02" db="UniProtKB">
        <authorList>
            <consortium name="WormBaseParasite"/>
        </authorList>
    </citation>
    <scope>IDENTIFICATION</scope>
</reference>
<feature type="region of interest" description="Disordered" evidence="5">
    <location>
        <begin position="1"/>
        <end position="83"/>
    </location>
</feature>
<dbReference type="AlphaFoldDB" id="A0AAF3FD87"/>
<evidence type="ECO:0000313" key="7">
    <source>
        <dbReference type="Proteomes" id="UP000887575"/>
    </source>
</evidence>
<dbReference type="InterPro" id="IPR000571">
    <property type="entry name" value="Znf_CCCH"/>
</dbReference>
<keyword evidence="2 4" id="KW-0863">Zinc-finger</keyword>
<evidence type="ECO:0000256" key="5">
    <source>
        <dbReference type="SAM" id="MobiDB-lite"/>
    </source>
</evidence>
<accession>A0AAF3FD87</accession>
<dbReference type="WBParaSite" id="MBELARI_LOCUS4795">
    <property type="protein sequence ID" value="MBELARI_LOCUS4795"/>
    <property type="gene ID" value="MBELARI_LOCUS4795"/>
</dbReference>
<organism evidence="7 8">
    <name type="scientific">Mesorhabditis belari</name>
    <dbReference type="NCBI Taxonomy" id="2138241"/>
    <lineage>
        <taxon>Eukaryota</taxon>
        <taxon>Metazoa</taxon>
        <taxon>Ecdysozoa</taxon>
        <taxon>Nematoda</taxon>
        <taxon>Chromadorea</taxon>
        <taxon>Rhabditida</taxon>
        <taxon>Rhabditina</taxon>
        <taxon>Rhabditomorpha</taxon>
        <taxon>Rhabditoidea</taxon>
        <taxon>Rhabditidae</taxon>
        <taxon>Mesorhabditinae</taxon>
        <taxon>Mesorhabditis</taxon>
    </lineage>
</organism>
<feature type="zinc finger region" description="C3H1-type" evidence="4">
    <location>
        <begin position="145"/>
        <end position="172"/>
    </location>
</feature>
<name>A0AAF3FD87_9BILA</name>
<dbReference type="PROSITE" id="PS50103">
    <property type="entry name" value="ZF_C3H1"/>
    <property type="match status" value="1"/>
</dbReference>
<dbReference type="Proteomes" id="UP000887575">
    <property type="component" value="Unassembled WGS sequence"/>
</dbReference>
<keyword evidence="7" id="KW-1185">Reference proteome</keyword>
<feature type="domain" description="C3H1-type" evidence="6">
    <location>
        <begin position="145"/>
        <end position="172"/>
    </location>
</feature>
<evidence type="ECO:0000256" key="4">
    <source>
        <dbReference type="PROSITE-ProRule" id="PRU00723"/>
    </source>
</evidence>
<dbReference type="Pfam" id="PF00642">
    <property type="entry name" value="zf-CCCH"/>
    <property type="match status" value="1"/>
</dbReference>
<dbReference type="SUPFAM" id="SSF90229">
    <property type="entry name" value="CCCH zinc finger"/>
    <property type="match status" value="1"/>
</dbReference>
<dbReference type="SMART" id="SM00356">
    <property type="entry name" value="ZnF_C3H1"/>
    <property type="match status" value="1"/>
</dbReference>
<dbReference type="GO" id="GO:0008270">
    <property type="term" value="F:zinc ion binding"/>
    <property type="evidence" value="ECO:0007669"/>
    <property type="project" value="UniProtKB-KW"/>
</dbReference>
<evidence type="ECO:0000256" key="3">
    <source>
        <dbReference type="ARBA" id="ARBA00022833"/>
    </source>
</evidence>
<protein>
    <submittedName>
        <fullName evidence="8">C3H1-type domain-containing protein</fullName>
    </submittedName>
</protein>
<sequence>MSLNLIGDYDSDGSDTSAASDGFFSSNQRVSDDEEEPSTSEEPSTEPIQQMSTLKSALLGGDDSDDSDEEAENEQGAIKETKITKQYHLIQGTSQEQLPSFDPSRNTELECNVFMNDIKREEFLNKKILSQHVSLTEIKIGDDKRKKMGPCRAYKRGDCRRGDKCRFWHALPSEKQYAQPEEAAITVCEPSLYTSEHDAFKKKKLN</sequence>
<evidence type="ECO:0000313" key="8">
    <source>
        <dbReference type="WBParaSite" id="MBELARI_LOCUS4795"/>
    </source>
</evidence>
<feature type="compositionally biased region" description="Acidic residues" evidence="5">
    <location>
        <begin position="62"/>
        <end position="73"/>
    </location>
</feature>
<dbReference type="Gene3D" id="3.30.1370.210">
    <property type="match status" value="1"/>
</dbReference>
<evidence type="ECO:0000256" key="1">
    <source>
        <dbReference type="ARBA" id="ARBA00022723"/>
    </source>
</evidence>
<proteinExistence type="predicted"/>
<keyword evidence="3 4" id="KW-0862">Zinc</keyword>
<dbReference type="InterPro" id="IPR036855">
    <property type="entry name" value="Znf_CCCH_sf"/>
</dbReference>
<evidence type="ECO:0000259" key="6">
    <source>
        <dbReference type="PROSITE" id="PS50103"/>
    </source>
</evidence>